<dbReference type="PANTHER" id="PTHR43248:SF2">
    <property type="entry name" value="PROLYL AMINOPEPTIDASE"/>
    <property type="match status" value="1"/>
</dbReference>
<dbReference type="GO" id="GO:0006508">
    <property type="term" value="P:proteolysis"/>
    <property type="evidence" value="ECO:0007669"/>
    <property type="project" value="InterPro"/>
</dbReference>
<accession>A0A2M8H8V4</accession>
<dbReference type="PRINTS" id="PR00793">
    <property type="entry name" value="PROAMNOPTASE"/>
</dbReference>
<dbReference type="InterPro" id="IPR051601">
    <property type="entry name" value="Serine_prot/Carboxylest_S33"/>
</dbReference>
<evidence type="ECO:0000313" key="5">
    <source>
        <dbReference type="Proteomes" id="UP000232060"/>
    </source>
</evidence>
<dbReference type="InterPro" id="IPR002410">
    <property type="entry name" value="Peptidase_S33"/>
</dbReference>
<keyword evidence="2 4" id="KW-0378">Hydrolase</keyword>
<dbReference type="Proteomes" id="UP000232060">
    <property type="component" value="Unassembled WGS sequence"/>
</dbReference>
<dbReference type="InterPro" id="IPR029058">
    <property type="entry name" value="AB_hydrolase_fold"/>
</dbReference>
<dbReference type="EMBL" id="PGCP01000017">
    <property type="protein sequence ID" value="PJC92989.1"/>
    <property type="molecule type" value="Genomic_DNA"/>
</dbReference>
<dbReference type="InterPro" id="IPR000073">
    <property type="entry name" value="AB_hydrolase_1"/>
</dbReference>
<dbReference type="Pfam" id="PF00561">
    <property type="entry name" value="Abhydrolase_1"/>
    <property type="match status" value="1"/>
</dbReference>
<evidence type="ECO:0000256" key="1">
    <source>
        <dbReference type="ARBA" id="ARBA00010088"/>
    </source>
</evidence>
<proteinExistence type="inferred from homology"/>
<comment type="caution">
    <text evidence="4">The sequence shown here is derived from an EMBL/GenBank/DDBJ whole genome shotgun (WGS) entry which is preliminary data.</text>
</comment>
<dbReference type="RefSeq" id="WP_100860148.1">
    <property type="nucleotide sequence ID" value="NZ_PGCP01000017.1"/>
</dbReference>
<comment type="similarity">
    <text evidence="1">Belongs to the peptidase S33 family.</text>
</comment>
<dbReference type="OrthoDB" id="9796770at2"/>
<protein>
    <submittedName>
        <fullName evidence="4">Alpha/beta hydrolase</fullName>
    </submittedName>
</protein>
<evidence type="ECO:0000256" key="2">
    <source>
        <dbReference type="ARBA" id="ARBA00022801"/>
    </source>
</evidence>
<name>A0A2M8H8V4_9GAMM</name>
<gene>
    <name evidence="4" type="ORF">CUC44_11780</name>
</gene>
<dbReference type="PANTHER" id="PTHR43248">
    <property type="entry name" value="2-SUCCINYL-6-HYDROXY-2,4-CYCLOHEXADIENE-1-CARBOXYLATE SYNTHASE"/>
    <property type="match status" value="1"/>
</dbReference>
<dbReference type="AlphaFoldDB" id="A0A2M8H8V4"/>
<sequence length="425" mass="48322">MSSPLHYVLDGIHCEPHFFTVPLDHQQPDDEETITLFGRTLCRKDRLDDELPWLLYLQGGPGFGAPRPTANGGWLKRALQEFRVLLLDQRGTGHSTPIHAELLAHLNPRQQADYLSHFRADSIVRDAELIREQLSPDRPWSLLGQSFGGFCSLTYLSLFPDSLHEVYLTGGVAPIGRSADEVYRATYQRVADKNRAFFARFPHAQAIANRLATHLQRHDVRLPSGQRLTVEQLQQQGLDLGASGAFEELYYLLEDAFIGEKLNPAFLYQVQAMQPFNTNPVFAILHELIYCEGAASHWAAERVRGEFPALAWAPGKDFAFTGEMIFPWMFEQFRELIPLKEAAHLLAQKADWGPLYDPAQLARNKVPVACAVYAEDMYVEFDYSRETLKGLGNSRAWITNEYEHNGLRVDGEQILDRLIRLNRDC</sequence>
<evidence type="ECO:0000259" key="3">
    <source>
        <dbReference type="Pfam" id="PF00561"/>
    </source>
</evidence>
<dbReference type="Gene3D" id="3.40.50.1820">
    <property type="entry name" value="alpha/beta hydrolase"/>
    <property type="match status" value="1"/>
</dbReference>
<dbReference type="GO" id="GO:0008233">
    <property type="term" value="F:peptidase activity"/>
    <property type="evidence" value="ECO:0007669"/>
    <property type="project" value="InterPro"/>
</dbReference>
<reference evidence="4 5" key="1">
    <citation type="submission" date="2017-11" db="EMBL/GenBank/DDBJ databases">
        <title>Draft genome sequence of environmental isolate Aeromonas lusitania sp. nov. MDC 2473.</title>
        <authorList>
            <person name="Colston S.M."/>
            <person name="Navarro A."/>
            <person name="Martinez-Murcia A.J."/>
            <person name="Graf J."/>
        </authorList>
    </citation>
    <scope>NUCLEOTIDE SEQUENCE [LARGE SCALE GENOMIC DNA]</scope>
    <source>
        <strain evidence="4 5">MDC 2473</strain>
    </source>
</reference>
<keyword evidence="5" id="KW-1185">Reference proteome</keyword>
<organism evidence="4 5">
    <name type="scientific">Aeromonas lusitana</name>
    <dbReference type="NCBI Taxonomy" id="931529"/>
    <lineage>
        <taxon>Bacteria</taxon>
        <taxon>Pseudomonadati</taxon>
        <taxon>Pseudomonadota</taxon>
        <taxon>Gammaproteobacteria</taxon>
        <taxon>Aeromonadales</taxon>
        <taxon>Aeromonadaceae</taxon>
        <taxon>Aeromonas</taxon>
    </lineage>
</organism>
<dbReference type="SUPFAM" id="SSF53474">
    <property type="entry name" value="alpha/beta-Hydrolases"/>
    <property type="match status" value="2"/>
</dbReference>
<evidence type="ECO:0000313" key="4">
    <source>
        <dbReference type="EMBL" id="PJC92989.1"/>
    </source>
</evidence>
<feature type="domain" description="AB hydrolase-1" evidence="3">
    <location>
        <begin position="52"/>
        <end position="294"/>
    </location>
</feature>